<keyword evidence="2" id="KW-1185">Reference proteome</keyword>
<protein>
    <submittedName>
        <fullName evidence="1">Uncharacterized protein</fullName>
    </submittedName>
</protein>
<organism evidence="1 2">
    <name type="scientific">Bambusicola thoracicus</name>
    <name type="common">Chinese bamboo-partridge</name>
    <name type="synonym">Perdix thoracica</name>
    <dbReference type="NCBI Taxonomy" id="9083"/>
    <lineage>
        <taxon>Eukaryota</taxon>
        <taxon>Metazoa</taxon>
        <taxon>Chordata</taxon>
        <taxon>Craniata</taxon>
        <taxon>Vertebrata</taxon>
        <taxon>Euteleostomi</taxon>
        <taxon>Archelosauria</taxon>
        <taxon>Archosauria</taxon>
        <taxon>Dinosauria</taxon>
        <taxon>Saurischia</taxon>
        <taxon>Theropoda</taxon>
        <taxon>Coelurosauria</taxon>
        <taxon>Aves</taxon>
        <taxon>Neognathae</taxon>
        <taxon>Galloanserae</taxon>
        <taxon>Galliformes</taxon>
        <taxon>Phasianidae</taxon>
        <taxon>Perdicinae</taxon>
        <taxon>Bambusicola</taxon>
    </lineage>
</organism>
<dbReference type="Proteomes" id="UP000237246">
    <property type="component" value="Unassembled WGS sequence"/>
</dbReference>
<sequence length="135" mass="15129">LLALFVLQAQGRSSKRCVTEVESSNIVSNQASFAYDLTNVKPHQHLCGHQTVPQRFLKEKKPQFRIFVPATASFLALVIKQHAWLAKQSSDWQDNSLSQNQMCNLVFITSIHPSTSPAVKMVLKMFNTALAAILF</sequence>
<dbReference type="OrthoDB" id="9325313at2759"/>
<proteinExistence type="predicted"/>
<reference evidence="1 2" key="1">
    <citation type="submission" date="2018-01" db="EMBL/GenBank/DDBJ databases">
        <title>Comparison of the Chinese Bamboo Partridge and Red Junglefowl genome sequences highlights the importance of demography in genome evolution.</title>
        <authorList>
            <person name="Tiley G.P."/>
            <person name="Kimball R.T."/>
            <person name="Braun E.L."/>
            <person name="Burleigh J.G."/>
        </authorList>
    </citation>
    <scope>NUCLEOTIDE SEQUENCE [LARGE SCALE GENOMIC DNA]</scope>
    <source>
        <strain evidence="1">RTK389</strain>
        <tissue evidence="1">Blood</tissue>
    </source>
</reference>
<comment type="caution">
    <text evidence="1">The sequence shown here is derived from an EMBL/GenBank/DDBJ whole genome shotgun (WGS) entry which is preliminary data.</text>
</comment>
<feature type="non-terminal residue" evidence="1">
    <location>
        <position position="1"/>
    </location>
</feature>
<dbReference type="AlphaFoldDB" id="A0A2P4S9S2"/>
<evidence type="ECO:0000313" key="1">
    <source>
        <dbReference type="EMBL" id="POI20861.1"/>
    </source>
</evidence>
<dbReference type="EMBL" id="PPHD01076980">
    <property type="protein sequence ID" value="POI20861.1"/>
    <property type="molecule type" value="Genomic_DNA"/>
</dbReference>
<accession>A0A2P4S9S2</accession>
<evidence type="ECO:0000313" key="2">
    <source>
        <dbReference type="Proteomes" id="UP000237246"/>
    </source>
</evidence>
<name>A0A2P4S9S2_BAMTH</name>
<gene>
    <name evidence="1" type="ORF">CIB84_015393</name>
</gene>